<reference evidence="2 3" key="1">
    <citation type="journal article" date="2021" name="Elife">
        <title>Chloroplast acquisition without the gene transfer in kleptoplastic sea slugs, Plakobranchus ocellatus.</title>
        <authorList>
            <person name="Maeda T."/>
            <person name="Takahashi S."/>
            <person name="Yoshida T."/>
            <person name="Shimamura S."/>
            <person name="Takaki Y."/>
            <person name="Nagai Y."/>
            <person name="Toyoda A."/>
            <person name="Suzuki Y."/>
            <person name="Arimoto A."/>
            <person name="Ishii H."/>
            <person name="Satoh N."/>
            <person name="Nishiyama T."/>
            <person name="Hasebe M."/>
            <person name="Maruyama T."/>
            <person name="Minagawa J."/>
            <person name="Obokata J."/>
            <person name="Shigenobu S."/>
        </authorList>
    </citation>
    <scope>NUCLEOTIDE SEQUENCE [LARGE SCALE GENOMIC DNA]</scope>
</reference>
<name>A0AAV4HQU5_9GAST</name>
<evidence type="ECO:0000313" key="3">
    <source>
        <dbReference type="Proteomes" id="UP000762676"/>
    </source>
</evidence>
<feature type="region of interest" description="Disordered" evidence="1">
    <location>
        <begin position="73"/>
        <end position="93"/>
    </location>
</feature>
<sequence>MKKDATNKKFDKWTRSAWEETHLLVDETVGVILMRVLAVANRTRHSVGSSAVAGPLVPGVRPSAAVPLGHREWGMGNGGQGEVETASLPNVCS</sequence>
<comment type="caution">
    <text evidence="2">The sequence shown here is derived from an EMBL/GenBank/DDBJ whole genome shotgun (WGS) entry which is preliminary data.</text>
</comment>
<accession>A0AAV4HQU5</accession>
<dbReference type="EMBL" id="BMAT01009182">
    <property type="protein sequence ID" value="GFS00528.1"/>
    <property type="molecule type" value="Genomic_DNA"/>
</dbReference>
<evidence type="ECO:0000313" key="2">
    <source>
        <dbReference type="EMBL" id="GFS00528.1"/>
    </source>
</evidence>
<evidence type="ECO:0000256" key="1">
    <source>
        <dbReference type="SAM" id="MobiDB-lite"/>
    </source>
</evidence>
<proteinExistence type="predicted"/>
<dbReference type="AlphaFoldDB" id="A0AAV4HQU5"/>
<gene>
    <name evidence="2" type="ORF">ElyMa_004557400</name>
</gene>
<keyword evidence="3" id="KW-1185">Reference proteome</keyword>
<protein>
    <submittedName>
        <fullName evidence="2">Uncharacterized protein</fullName>
    </submittedName>
</protein>
<dbReference type="Proteomes" id="UP000762676">
    <property type="component" value="Unassembled WGS sequence"/>
</dbReference>
<organism evidence="2 3">
    <name type="scientific">Elysia marginata</name>
    <dbReference type="NCBI Taxonomy" id="1093978"/>
    <lineage>
        <taxon>Eukaryota</taxon>
        <taxon>Metazoa</taxon>
        <taxon>Spiralia</taxon>
        <taxon>Lophotrochozoa</taxon>
        <taxon>Mollusca</taxon>
        <taxon>Gastropoda</taxon>
        <taxon>Heterobranchia</taxon>
        <taxon>Euthyneura</taxon>
        <taxon>Panpulmonata</taxon>
        <taxon>Sacoglossa</taxon>
        <taxon>Placobranchoidea</taxon>
        <taxon>Plakobranchidae</taxon>
        <taxon>Elysia</taxon>
    </lineage>
</organism>